<comment type="pathway">
    <text evidence="6">Carbohydrate degradation; L-rhamnose degradation; glycerone phosphate from L-rhamnose: step 3/3.</text>
</comment>
<evidence type="ECO:0000256" key="3">
    <source>
        <dbReference type="ARBA" id="ARBA00022833"/>
    </source>
</evidence>
<dbReference type="GO" id="GO:0019323">
    <property type="term" value="P:pentose catabolic process"/>
    <property type="evidence" value="ECO:0007669"/>
    <property type="project" value="TreeGrafter"/>
</dbReference>
<comment type="function">
    <text evidence="6">Catalyzes the reversible cleavage of L-rhamnulose-1-phosphate to dihydroxyacetone phosphate (DHAP) and L-lactaldehyde.</text>
</comment>
<dbReference type="InterPro" id="IPR001303">
    <property type="entry name" value="Aldolase_II/adducin_N"/>
</dbReference>
<evidence type="ECO:0000313" key="9">
    <source>
        <dbReference type="EMBL" id="UOE76691.1"/>
    </source>
</evidence>
<accession>A0AB38QY17</accession>
<reference evidence="9" key="1">
    <citation type="submission" date="2020-10" db="EMBL/GenBank/DDBJ databases">
        <authorList>
            <person name="Delgado J.A."/>
            <person name="Gonzalez J.M."/>
        </authorList>
    </citation>
    <scope>NUCLEOTIDE SEQUENCE</scope>
    <source>
        <strain evidence="9">23.6</strain>
    </source>
</reference>
<dbReference type="PANTHER" id="PTHR22789">
    <property type="entry name" value="FUCULOSE PHOSPHATE ALDOLASE"/>
    <property type="match status" value="1"/>
</dbReference>
<feature type="binding site" evidence="6">
    <location>
        <position position="213"/>
    </location>
    <ligand>
        <name>Zn(2+)</name>
        <dbReference type="ChEBI" id="CHEBI:29105"/>
    </ligand>
</feature>
<dbReference type="EC" id="4.1.2.19" evidence="6 7"/>
<comment type="similarity">
    <text evidence="6">Belongs to the aldolase class II family. RhaD subfamily.</text>
</comment>
<feature type="binding site" evidence="6">
    <location>
        <position position="144"/>
    </location>
    <ligand>
        <name>Zn(2+)</name>
        <dbReference type="ChEBI" id="CHEBI:29105"/>
    </ligand>
</feature>
<evidence type="ECO:0000256" key="6">
    <source>
        <dbReference type="HAMAP-Rule" id="MF_00770"/>
    </source>
</evidence>
<evidence type="ECO:0000256" key="7">
    <source>
        <dbReference type="NCBIfam" id="TIGR02624"/>
    </source>
</evidence>
<dbReference type="NCBIfam" id="TIGR02624">
    <property type="entry name" value="rhamnu_1P_ald"/>
    <property type="match status" value="1"/>
</dbReference>
<evidence type="ECO:0000313" key="10">
    <source>
        <dbReference type="Proteomes" id="UP001058458"/>
    </source>
</evidence>
<evidence type="ECO:0000256" key="4">
    <source>
        <dbReference type="ARBA" id="ARBA00023239"/>
    </source>
</evidence>
<feature type="binding site" evidence="6">
    <location>
        <position position="142"/>
    </location>
    <ligand>
        <name>Zn(2+)</name>
        <dbReference type="ChEBI" id="CHEBI:29105"/>
    </ligand>
</feature>
<organism evidence="9 10">
    <name type="scientific">Parageobacillus thermoglucosidasius</name>
    <name type="common">Geobacillus thermoglucosidasius</name>
    <dbReference type="NCBI Taxonomy" id="1426"/>
    <lineage>
        <taxon>Bacteria</taxon>
        <taxon>Bacillati</taxon>
        <taxon>Bacillota</taxon>
        <taxon>Bacilli</taxon>
        <taxon>Bacillales</taxon>
        <taxon>Anoxybacillaceae</taxon>
        <taxon>Parageobacillus</taxon>
    </lineage>
</organism>
<name>A0AB38QY17_PARTM</name>
<feature type="active site" evidence="6">
    <location>
        <position position="119"/>
    </location>
</feature>
<dbReference type="PANTHER" id="PTHR22789:SF0">
    <property type="entry name" value="3-OXO-TETRONATE 4-PHOSPHATE DECARBOXYLASE-RELATED"/>
    <property type="match status" value="1"/>
</dbReference>
<dbReference type="AlphaFoldDB" id="A0AB38QY17"/>
<keyword evidence="2 6" id="KW-0479">Metal-binding</keyword>
<evidence type="ECO:0000256" key="2">
    <source>
        <dbReference type="ARBA" id="ARBA00022723"/>
    </source>
</evidence>
<dbReference type="InterPro" id="IPR036409">
    <property type="entry name" value="Aldolase_II/adducin_N_sf"/>
</dbReference>
<dbReference type="GO" id="GO:0005829">
    <property type="term" value="C:cytosol"/>
    <property type="evidence" value="ECO:0007669"/>
    <property type="project" value="TreeGrafter"/>
</dbReference>
<feature type="domain" description="Class II aldolase/adducin N-terminal" evidence="8">
    <location>
        <begin position="14"/>
        <end position="240"/>
    </location>
</feature>
<comment type="cofactor">
    <cofactor evidence="6">
        <name>Zn(2+)</name>
        <dbReference type="ChEBI" id="CHEBI:29105"/>
    </cofactor>
    <text evidence="6">Binds 1 zinc ion per subunit.</text>
</comment>
<dbReference type="RefSeq" id="WP_256833976.1">
    <property type="nucleotide sequence ID" value="NZ_CP063414.1"/>
</dbReference>
<dbReference type="GO" id="GO:0019301">
    <property type="term" value="P:rhamnose catabolic process"/>
    <property type="evidence" value="ECO:0007669"/>
    <property type="project" value="UniProtKB-UniRule"/>
</dbReference>
<dbReference type="HAMAP" id="MF_00770">
    <property type="entry name" value="RhaD"/>
    <property type="match status" value="1"/>
</dbReference>
<protein>
    <recommendedName>
        <fullName evidence="6 7">Rhamnulose-1-phosphate aldolase</fullName>
        <ecNumber evidence="6 7">4.1.2.19</ecNumber>
    </recommendedName>
</protein>
<dbReference type="Gene3D" id="3.40.225.10">
    <property type="entry name" value="Class II aldolase/adducin N-terminal domain"/>
    <property type="match status" value="1"/>
</dbReference>
<evidence type="ECO:0000259" key="8">
    <source>
        <dbReference type="SMART" id="SM01007"/>
    </source>
</evidence>
<evidence type="ECO:0000256" key="1">
    <source>
        <dbReference type="ARBA" id="ARBA00022490"/>
    </source>
</evidence>
<proteinExistence type="inferred from homology"/>
<dbReference type="SMART" id="SM01007">
    <property type="entry name" value="Aldolase_II"/>
    <property type="match status" value="1"/>
</dbReference>
<keyword evidence="3 6" id="KW-0862">Zinc</keyword>
<comment type="subcellular location">
    <subcellularLocation>
        <location evidence="6">Cytoplasm</location>
    </subcellularLocation>
</comment>
<evidence type="ECO:0000256" key="5">
    <source>
        <dbReference type="ARBA" id="ARBA00023308"/>
    </source>
</evidence>
<gene>
    <name evidence="6 9" type="primary">rhaD</name>
    <name evidence="9" type="ORF">IMI45_01980</name>
</gene>
<dbReference type="InterPro" id="IPR050197">
    <property type="entry name" value="Aldolase_class_II_sugar_metab"/>
</dbReference>
<comment type="catalytic activity">
    <reaction evidence="6">
        <text>L-rhamnulose 1-phosphate = (S)-lactaldehyde + dihydroxyacetone phosphate</text>
        <dbReference type="Rhea" id="RHEA:19689"/>
        <dbReference type="ChEBI" id="CHEBI:18041"/>
        <dbReference type="ChEBI" id="CHEBI:57642"/>
        <dbReference type="ChEBI" id="CHEBI:58313"/>
        <dbReference type="EC" id="4.1.2.19"/>
    </reaction>
</comment>
<dbReference type="SUPFAM" id="SSF53639">
    <property type="entry name" value="AraD/HMP-PK domain-like"/>
    <property type="match status" value="1"/>
</dbReference>
<dbReference type="Pfam" id="PF00596">
    <property type="entry name" value="Aldolase_II"/>
    <property type="match status" value="1"/>
</dbReference>
<dbReference type="NCBIfam" id="NF002963">
    <property type="entry name" value="PRK03634.1"/>
    <property type="match status" value="1"/>
</dbReference>
<keyword evidence="4 6" id="KW-0456">Lyase</keyword>
<keyword evidence="5 6" id="KW-0684">Rhamnose metabolism</keyword>
<dbReference type="GO" id="GO:0008994">
    <property type="term" value="F:rhamnulose-1-phosphate aldolase activity"/>
    <property type="evidence" value="ECO:0007669"/>
    <property type="project" value="UniProtKB-UniRule"/>
</dbReference>
<dbReference type="Proteomes" id="UP001058458">
    <property type="component" value="Chromosome"/>
</dbReference>
<dbReference type="EMBL" id="CP063414">
    <property type="protein sequence ID" value="UOE76691.1"/>
    <property type="molecule type" value="Genomic_DNA"/>
</dbReference>
<sequence length="277" mass="30602">MTGKLDILTAEFTQEMMKTTANLYRLGWDERNGGNISYLLKEEEVIPFLDINHVKRTMPIHFDASALAGKYFIVTGSGKYFKNVMDKPAENLGVIRVTEDGKAVDVLWGFEDGGGPTSELPTHFMSHIERLKADPNHRVIIHCHATHILGMTFTHSLDEKAFTKTLWQMCTECIVVFPEGVGIIPWMVPGTDAIGKATAAKMKDVRLVVWPHHGVFGAGTTMDEAFGLIETAEKAAQVYTIVCAQGGVKQAITDQQLLELADDFGVVPRQGILNTKK</sequence>
<dbReference type="GO" id="GO:0046872">
    <property type="term" value="F:metal ion binding"/>
    <property type="evidence" value="ECO:0007669"/>
    <property type="project" value="UniProtKB-KW"/>
</dbReference>
<dbReference type="InterPro" id="IPR013447">
    <property type="entry name" value="Rhamnulose-1-P_Aldolase"/>
</dbReference>
<keyword evidence="1 6" id="KW-0963">Cytoplasm</keyword>